<name>A0A1X6MZL4_9APHY</name>
<sequence>MPFNLPGVLVPLHLLVNPRLVIPSLIIKDIRQLDFPELRRAGYRGAVFDKDNCLTLPHRDALVPELKDAWRECREIFGENNVLIVSNSAGSRLDAGEIQAESVTFHLSVPVLRHPSFKPSYSCIGSIRAYFASLPKPILDEELVIVGDRLLTDIVMANRMARRRSPSHGRPLRDEKSESTIRNASDALALEKIGPLAVWTSGVWERESMPIRWLEKSILKGVKNWVVRGQGLPYEANAERFVRRVPEMDVVPQRMSLWKSLWNRWRK</sequence>
<accession>A0A1X6MZL4</accession>
<evidence type="ECO:0000313" key="1">
    <source>
        <dbReference type="EMBL" id="OSX61666.1"/>
    </source>
</evidence>
<dbReference type="GeneID" id="36330738"/>
<dbReference type="RefSeq" id="XP_024338460.1">
    <property type="nucleotide sequence ID" value="XM_024485789.1"/>
</dbReference>
<dbReference type="Proteomes" id="UP000194127">
    <property type="component" value="Unassembled WGS sequence"/>
</dbReference>
<organism evidence="1 2">
    <name type="scientific">Postia placenta MAD-698-R-SB12</name>
    <dbReference type="NCBI Taxonomy" id="670580"/>
    <lineage>
        <taxon>Eukaryota</taxon>
        <taxon>Fungi</taxon>
        <taxon>Dikarya</taxon>
        <taxon>Basidiomycota</taxon>
        <taxon>Agaricomycotina</taxon>
        <taxon>Agaricomycetes</taxon>
        <taxon>Polyporales</taxon>
        <taxon>Adustoporiaceae</taxon>
        <taxon>Rhodonia</taxon>
    </lineage>
</organism>
<dbReference type="InterPro" id="IPR036412">
    <property type="entry name" value="HAD-like_sf"/>
</dbReference>
<dbReference type="InterPro" id="IPR027706">
    <property type="entry name" value="PGP_Pase"/>
</dbReference>
<dbReference type="SUPFAM" id="SSF56784">
    <property type="entry name" value="HAD-like"/>
    <property type="match status" value="1"/>
</dbReference>
<gene>
    <name evidence="1" type="ORF">POSPLADRAFT_1145328</name>
</gene>
<proteinExistence type="predicted"/>
<evidence type="ECO:0000313" key="2">
    <source>
        <dbReference type="Proteomes" id="UP000194127"/>
    </source>
</evidence>
<keyword evidence="2" id="KW-1185">Reference proteome</keyword>
<dbReference type="AlphaFoldDB" id="A0A1X6MZL4"/>
<dbReference type="GO" id="GO:0008962">
    <property type="term" value="F:phosphatidylglycerophosphatase activity"/>
    <property type="evidence" value="ECO:0007669"/>
    <property type="project" value="InterPro"/>
</dbReference>
<evidence type="ECO:0008006" key="3">
    <source>
        <dbReference type="Google" id="ProtNLM"/>
    </source>
</evidence>
<dbReference type="InterPro" id="IPR023214">
    <property type="entry name" value="HAD_sf"/>
</dbReference>
<dbReference type="EMBL" id="KZ110598">
    <property type="protein sequence ID" value="OSX61666.1"/>
    <property type="molecule type" value="Genomic_DNA"/>
</dbReference>
<protein>
    <recommendedName>
        <fullName evidence="3">HAD phosphatase</fullName>
    </recommendedName>
</protein>
<reference evidence="1 2" key="1">
    <citation type="submission" date="2017-04" db="EMBL/GenBank/DDBJ databases">
        <title>Genome Sequence of the Model Brown-Rot Fungus Postia placenta SB12.</title>
        <authorList>
            <consortium name="DOE Joint Genome Institute"/>
            <person name="Gaskell J."/>
            <person name="Kersten P."/>
            <person name="Larrondo L.F."/>
            <person name="Canessa P."/>
            <person name="Martinez D."/>
            <person name="Hibbett D."/>
            <person name="Schmoll M."/>
            <person name="Kubicek C.P."/>
            <person name="Martinez A.T."/>
            <person name="Yadav J."/>
            <person name="Master E."/>
            <person name="Magnuson J.K."/>
            <person name="James T."/>
            <person name="Yaver D."/>
            <person name="Berka R."/>
            <person name="Labutti K."/>
            <person name="Lipzen A."/>
            <person name="Aerts A."/>
            <person name="Barry K."/>
            <person name="Henrissat B."/>
            <person name="Blanchette R."/>
            <person name="Grigoriev I."/>
            <person name="Cullen D."/>
        </authorList>
    </citation>
    <scope>NUCLEOTIDE SEQUENCE [LARGE SCALE GENOMIC DNA]</scope>
    <source>
        <strain evidence="1 2">MAD-698-R-SB12</strain>
    </source>
</reference>
<dbReference type="Gene3D" id="3.40.50.1000">
    <property type="entry name" value="HAD superfamily/HAD-like"/>
    <property type="match status" value="1"/>
</dbReference>
<dbReference type="OrthoDB" id="198652at2759"/>
<dbReference type="Pfam" id="PF09419">
    <property type="entry name" value="PGP_phosphatase"/>
    <property type="match status" value="1"/>
</dbReference>
<dbReference type="STRING" id="670580.A0A1X6MZL4"/>